<dbReference type="Gene3D" id="3.30.900.10">
    <property type="entry name" value="HORMA domain"/>
    <property type="match status" value="1"/>
</dbReference>
<dbReference type="PANTHER" id="PTHR48225">
    <property type="entry name" value="HORMA DOMAIN-CONTAINING PROTEIN 1"/>
    <property type="match status" value="1"/>
</dbReference>
<dbReference type="Proteomes" id="UP001608902">
    <property type="component" value="Unassembled WGS sequence"/>
</dbReference>
<evidence type="ECO:0000256" key="5">
    <source>
        <dbReference type="ARBA" id="ARBA00023254"/>
    </source>
</evidence>
<dbReference type="Pfam" id="PF02301">
    <property type="entry name" value="HORMA"/>
    <property type="match status" value="1"/>
</dbReference>
<proteinExistence type="predicted"/>
<sequence length="288" mass="33112">MRLRNLISRRHFKTRRIEGLKCYAVSGLTPLAEEINQYFSGVLDAIKHRYLKEFLIIIDDGSQEENRTIERYSLKFLYEDENNAPDECIGRSHSAIAYRGPEVVRIQFSYIIKRIVALTATLEPLPTHSKTIFKLTYYDERTPLNYEPHGFTSSDGTYFFKEHQKECLKLGRLIAQQDAFNLDVESIFIRSASATENELLDHFNKLANNSADSSVHSTEAFDCMNPLTATWRVLDLRKDLDDSTKSEGETNLERADIDMEPAAELAKLTNVRYSTTNKLEMTKCSDMV</sequence>
<dbReference type="GO" id="GO:0051321">
    <property type="term" value="P:meiotic cell cycle"/>
    <property type="evidence" value="ECO:0007669"/>
    <property type="project" value="UniProtKB-KW"/>
</dbReference>
<name>A0ABD6ECD1_9BILA</name>
<gene>
    <name evidence="7" type="ORF">AB6A40_001750</name>
</gene>
<dbReference type="PROSITE" id="PS50815">
    <property type="entry name" value="HORMA"/>
    <property type="match status" value="1"/>
</dbReference>
<reference evidence="7 8" key="1">
    <citation type="submission" date="2024-08" db="EMBL/GenBank/DDBJ databases">
        <title>Gnathostoma spinigerum genome.</title>
        <authorList>
            <person name="Gonzalez-Bertolin B."/>
            <person name="Monzon S."/>
            <person name="Zaballos A."/>
            <person name="Jimenez P."/>
            <person name="Dekumyoy P."/>
            <person name="Varona S."/>
            <person name="Cuesta I."/>
            <person name="Sumanam S."/>
            <person name="Adisakwattana P."/>
            <person name="Gasser R.B."/>
            <person name="Hernandez-Gonzalez A."/>
            <person name="Young N.D."/>
            <person name="Perteguer M.J."/>
        </authorList>
    </citation>
    <scope>NUCLEOTIDE SEQUENCE [LARGE SCALE GENOMIC DNA]</scope>
    <source>
        <strain evidence="7">AL3</strain>
        <tissue evidence="7">Liver</tissue>
    </source>
</reference>
<evidence type="ECO:0000259" key="6">
    <source>
        <dbReference type="PROSITE" id="PS50815"/>
    </source>
</evidence>
<evidence type="ECO:0000256" key="4">
    <source>
        <dbReference type="ARBA" id="ARBA00023242"/>
    </source>
</evidence>
<dbReference type="InterPro" id="IPR051294">
    <property type="entry name" value="HORMA_MeioticProgression"/>
</dbReference>
<evidence type="ECO:0000256" key="3">
    <source>
        <dbReference type="ARBA" id="ARBA00022454"/>
    </source>
</evidence>
<accession>A0ABD6ECD1</accession>
<dbReference type="InterPro" id="IPR003511">
    <property type="entry name" value="HORMA_dom"/>
</dbReference>
<dbReference type="GO" id="GO:0005634">
    <property type="term" value="C:nucleus"/>
    <property type="evidence" value="ECO:0007669"/>
    <property type="project" value="UniProtKB-SubCell"/>
</dbReference>
<dbReference type="GO" id="GO:0005694">
    <property type="term" value="C:chromosome"/>
    <property type="evidence" value="ECO:0007669"/>
    <property type="project" value="UniProtKB-SubCell"/>
</dbReference>
<evidence type="ECO:0000313" key="7">
    <source>
        <dbReference type="EMBL" id="MFH4975041.1"/>
    </source>
</evidence>
<keyword evidence="3" id="KW-0158">Chromosome</keyword>
<feature type="domain" description="HORMA" evidence="6">
    <location>
        <begin position="1"/>
        <end position="184"/>
    </location>
</feature>
<dbReference type="AlphaFoldDB" id="A0ABD6ECD1"/>
<keyword evidence="4" id="KW-0539">Nucleus</keyword>
<keyword evidence="8" id="KW-1185">Reference proteome</keyword>
<evidence type="ECO:0000313" key="8">
    <source>
        <dbReference type="Proteomes" id="UP001608902"/>
    </source>
</evidence>
<organism evidence="7 8">
    <name type="scientific">Gnathostoma spinigerum</name>
    <dbReference type="NCBI Taxonomy" id="75299"/>
    <lineage>
        <taxon>Eukaryota</taxon>
        <taxon>Metazoa</taxon>
        <taxon>Ecdysozoa</taxon>
        <taxon>Nematoda</taxon>
        <taxon>Chromadorea</taxon>
        <taxon>Rhabditida</taxon>
        <taxon>Spirurina</taxon>
        <taxon>Gnathostomatomorpha</taxon>
        <taxon>Gnathostomatoidea</taxon>
        <taxon>Gnathostomatidae</taxon>
        <taxon>Gnathostoma</taxon>
    </lineage>
</organism>
<dbReference type="EMBL" id="JBGFUD010000684">
    <property type="protein sequence ID" value="MFH4975041.1"/>
    <property type="molecule type" value="Genomic_DNA"/>
</dbReference>
<dbReference type="PANTHER" id="PTHR48225:SF7">
    <property type="entry name" value="MEIOSIS-SPECIFIC PROTEIN HOP1"/>
    <property type="match status" value="1"/>
</dbReference>
<dbReference type="InterPro" id="IPR036570">
    <property type="entry name" value="HORMA_dom_sf"/>
</dbReference>
<evidence type="ECO:0000256" key="2">
    <source>
        <dbReference type="ARBA" id="ARBA00004286"/>
    </source>
</evidence>
<protein>
    <recommendedName>
        <fullName evidence="6">HORMA domain-containing protein</fullName>
    </recommendedName>
</protein>
<dbReference type="SUPFAM" id="SSF56019">
    <property type="entry name" value="The spindle assembly checkpoint protein mad2"/>
    <property type="match status" value="1"/>
</dbReference>
<comment type="subcellular location">
    <subcellularLocation>
        <location evidence="2">Chromosome</location>
    </subcellularLocation>
    <subcellularLocation>
        <location evidence="1">Nucleus</location>
    </subcellularLocation>
</comment>
<comment type="caution">
    <text evidence="7">The sequence shown here is derived from an EMBL/GenBank/DDBJ whole genome shotgun (WGS) entry which is preliminary data.</text>
</comment>
<evidence type="ECO:0000256" key="1">
    <source>
        <dbReference type="ARBA" id="ARBA00004123"/>
    </source>
</evidence>
<keyword evidence="5" id="KW-0469">Meiosis</keyword>